<evidence type="ECO:0000313" key="2">
    <source>
        <dbReference type="EMBL" id="BBB31159.1"/>
    </source>
</evidence>
<dbReference type="GO" id="GO:0008797">
    <property type="term" value="F:aspartate ammonia-lyase activity"/>
    <property type="evidence" value="ECO:0007669"/>
    <property type="project" value="UniProtKB-EC"/>
</dbReference>
<dbReference type="PRINTS" id="PR00149">
    <property type="entry name" value="FUMRATELYASE"/>
</dbReference>
<feature type="domain" description="Fumarate lyase N-terminal" evidence="1">
    <location>
        <begin position="18"/>
        <end position="342"/>
    </location>
</feature>
<organism evidence="2 3">
    <name type="scientific">Neptunomonas japonica JAMM 1380</name>
    <dbReference type="NCBI Taxonomy" id="1441457"/>
    <lineage>
        <taxon>Bacteria</taxon>
        <taxon>Pseudomonadati</taxon>
        <taxon>Pseudomonadota</taxon>
        <taxon>Gammaproteobacteria</taxon>
        <taxon>Oceanospirillales</taxon>
        <taxon>Oceanospirillaceae</taxon>
        <taxon>Neptunomonas</taxon>
    </lineage>
</organism>
<dbReference type="GO" id="GO:0006531">
    <property type="term" value="P:aspartate metabolic process"/>
    <property type="evidence" value="ECO:0007669"/>
    <property type="project" value="TreeGrafter"/>
</dbReference>
<dbReference type="InterPro" id="IPR022761">
    <property type="entry name" value="Fumarate_lyase_N"/>
</dbReference>
<dbReference type="EMBL" id="AP014546">
    <property type="protein sequence ID" value="BBB31159.1"/>
    <property type="molecule type" value="Genomic_DNA"/>
</dbReference>
<dbReference type="InterPro" id="IPR008948">
    <property type="entry name" value="L-Aspartase-like"/>
</dbReference>
<protein>
    <submittedName>
        <fullName evidence="2">Aspartate ammonia-lyase</fullName>
        <ecNumber evidence="2">4.3.1.1</ecNumber>
    </submittedName>
</protein>
<dbReference type="InterPro" id="IPR051546">
    <property type="entry name" value="Aspartate_Ammonia-Lyase"/>
</dbReference>
<dbReference type="Gene3D" id="1.10.275.10">
    <property type="entry name" value="Fumarase/aspartase (N-terminal domain)"/>
    <property type="match status" value="1"/>
</dbReference>
<dbReference type="AlphaFoldDB" id="A0A7R6PCF9"/>
<accession>A0A7R6PCF9</accession>
<dbReference type="RefSeq" id="WP_201348280.1">
    <property type="nucleotide sequence ID" value="NZ_AP014546.1"/>
</dbReference>
<name>A0A7R6PCF9_9GAMM</name>
<dbReference type="PANTHER" id="PTHR42696:SF2">
    <property type="entry name" value="ASPARTATE AMMONIA-LYASE"/>
    <property type="match status" value="1"/>
</dbReference>
<dbReference type="Proteomes" id="UP000595332">
    <property type="component" value="Chromosome"/>
</dbReference>
<sequence>MNNRKEHDLLGDETLPDTAWYGIQTLRALRNFNTSGVPIHQFQDLINTLTMVKQASAEANHELGLLSSKKTNAIRQACIRIREGELHNQFVVDLIQGGAGVSTNMNANEVIANLALSIMGHEKGEYQYLHPNNDVNKSQTNNDAYATAARLSIVLSTQTLTHALSSIKSSFEKKAEEFARTPLVKGTHLQDTATKMLGSEFADFAASLKEEIVNIQSACTQLCATNLNSTSQYQTNSVHPDYTKSTIKHLTHISALPITSDKESSDNHSDMEAFVKTSAIQRKLAIKLAKICNAICILSNDPRTNFNEINLPITQAGSSLVPGVVSPVIPEAVSQTAFQVIGHDVTVCMAAEAGSQQLNAMEPVIIYNILNSMKMLSSAIYMLNHRCIRGITANSPPIQLNIPDSRMLAALMPDLSYGTHPLNHLSSAAANTSPMKTAV</sequence>
<evidence type="ECO:0000259" key="1">
    <source>
        <dbReference type="Pfam" id="PF00206"/>
    </source>
</evidence>
<dbReference type="InterPro" id="IPR000362">
    <property type="entry name" value="Fumarate_lyase_fam"/>
</dbReference>
<dbReference type="Pfam" id="PF00206">
    <property type="entry name" value="Lyase_1"/>
    <property type="match status" value="1"/>
</dbReference>
<dbReference type="Gene3D" id="1.20.200.10">
    <property type="entry name" value="Fumarase/aspartase (Central domain)"/>
    <property type="match status" value="1"/>
</dbReference>
<keyword evidence="2" id="KW-0456">Lyase</keyword>
<gene>
    <name evidence="2" type="primary">aspA</name>
    <name evidence="2" type="ORF">NEJAP_3221</name>
</gene>
<evidence type="ECO:0000313" key="3">
    <source>
        <dbReference type="Proteomes" id="UP000595332"/>
    </source>
</evidence>
<dbReference type="GO" id="GO:0005829">
    <property type="term" value="C:cytosol"/>
    <property type="evidence" value="ECO:0007669"/>
    <property type="project" value="TreeGrafter"/>
</dbReference>
<dbReference type="SUPFAM" id="SSF48557">
    <property type="entry name" value="L-aspartase-like"/>
    <property type="match status" value="1"/>
</dbReference>
<dbReference type="InterPro" id="IPR024083">
    <property type="entry name" value="Fumarase/histidase_N"/>
</dbReference>
<dbReference type="PANTHER" id="PTHR42696">
    <property type="entry name" value="ASPARTATE AMMONIA-LYASE"/>
    <property type="match status" value="1"/>
</dbReference>
<dbReference type="KEGG" id="njp:NEJAP_3221"/>
<reference evidence="2 3" key="1">
    <citation type="journal article" date="2008" name="Int. J. Syst. Evol. Microbiol.">
        <title>Neptunomonas japonica sp. nov., an Osedax japonicus symbiont-like bacterium isolated from sediment adjacent to sperm whale carcasses off Kagoshima, Japan.</title>
        <authorList>
            <person name="Miyazaki M."/>
            <person name="Nogi Y."/>
            <person name="Fujiwara Y."/>
            <person name="Kawato M."/>
            <person name="Kubokawa K."/>
            <person name="Horikoshi K."/>
        </authorList>
    </citation>
    <scope>NUCLEOTIDE SEQUENCE [LARGE SCALE GENOMIC DNA]</scope>
    <source>
        <strain evidence="2 3">JAMM 1380</strain>
    </source>
</reference>
<dbReference type="EC" id="4.3.1.1" evidence="2"/>
<keyword evidence="3" id="KW-1185">Reference proteome</keyword>
<dbReference type="FunFam" id="1.10.275.10:FF:000001">
    <property type="entry name" value="Fumarate hydratase, mitochondrial"/>
    <property type="match status" value="1"/>
</dbReference>
<proteinExistence type="predicted"/>